<dbReference type="InterPro" id="IPR055414">
    <property type="entry name" value="LRR_R13L4/SHOC2-like"/>
</dbReference>
<keyword evidence="2" id="KW-0677">Repeat</keyword>
<keyword evidence="1" id="KW-0433">Leucine-rich repeat</keyword>
<evidence type="ECO:0000259" key="3">
    <source>
        <dbReference type="Pfam" id="PF23598"/>
    </source>
</evidence>
<dbReference type="Gene3D" id="3.80.10.10">
    <property type="entry name" value="Ribonuclease Inhibitor"/>
    <property type="match status" value="2"/>
</dbReference>
<evidence type="ECO:0000256" key="2">
    <source>
        <dbReference type="ARBA" id="ARBA00022737"/>
    </source>
</evidence>
<dbReference type="SMART" id="SM00369">
    <property type="entry name" value="LRR_TYP"/>
    <property type="match status" value="5"/>
</dbReference>
<organism evidence="4 5">
    <name type="scientific">Eptatretus burgeri</name>
    <name type="common">Inshore hagfish</name>
    <dbReference type="NCBI Taxonomy" id="7764"/>
    <lineage>
        <taxon>Eukaryota</taxon>
        <taxon>Metazoa</taxon>
        <taxon>Chordata</taxon>
        <taxon>Craniata</taxon>
        <taxon>Vertebrata</taxon>
        <taxon>Cyclostomata</taxon>
        <taxon>Myxini</taxon>
        <taxon>Myxiniformes</taxon>
        <taxon>Myxinidae</taxon>
        <taxon>Eptatretinae</taxon>
        <taxon>Eptatretus</taxon>
    </lineage>
</organism>
<evidence type="ECO:0000313" key="4">
    <source>
        <dbReference type="Ensembl" id="ENSEBUP00000003290.1"/>
    </source>
</evidence>
<dbReference type="InterPro" id="IPR001611">
    <property type="entry name" value="Leu-rich_rpt"/>
</dbReference>
<protein>
    <recommendedName>
        <fullName evidence="3">Disease resistance R13L4/SHOC-2-like LRR domain-containing protein</fullName>
    </recommendedName>
</protein>
<dbReference type="GeneTree" id="ENSGT00940000164030"/>
<dbReference type="PROSITE" id="PS51450">
    <property type="entry name" value="LRR"/>
    <property type="match status" value="1"/>
</dbReference>
<proteinExistence type="predicted"/>
<dbReference type="AlphaFoldDB" id="A0A8C4PXP2"/>
<keyword evidence="5" id="KW-1185">Reference proteome</keyword>
<reference evidence="4" key="2">
    <citation type="submission" date="2025-09" db="UniProtKB">
        <authorList>
            <consortium name="Ensembl"/>
        </authorList>
    </citation>
    <scope>IDENTIFICATION</scope>
</reference>
<dbReference type="InterPro" id="IPR050216">
    <property type="entry name" value="LRR_domain-containing"/>
</dbReference>
<evidence type="ECO:0000256" key="1">
    <source>
        <dbReference type="ARBA" id="ARBA00022614"/>
    </source>
</evidence>
<dbReference type="PANTHER" id="PTHR48051:SF13">
    <property type="entry name" value="LEUCINE-RICH REPEAT-CONTAINING PROTEIN 30"/>
    <property type="match status" value="1"/>
</dbReference>
<dbReference type="InterPro" id="IPR032675">
    <property type="entry name" value="LRR_dom_sf"/>
</dbReference>
<name>A0A8C4PXP2_EPTBU</name>
<dbReference type="Pfam" id="PF23598">
    <property type="entry name" value="LRR_14"/>
    <property type="match status" value="1"/>
</dbReference>
<dbReference type="Proteomes" id="UP000694388">
    <property type="component" value="Unplaced"/>
</dbReference>
<feature type="domain" description="Disease resistance R13L4/SHOC-2-like LRR" evidence="3">
    <location>
        <begin position="12"/>
        <end position="120"/>
    </location>
</feature>
<dbReference type="PANTHER" id="PTHR48051">
    <property type="match status" value="1"/>
</dbReference>
<accession>A0A8C4PXP2</accession>
<dbReference type="InterPro" id="IPR003591">
    <property type="entry name" value="Leu-rich_rpt_typical-subtyp"/>
</dbReference>
<dbReference type="SUPFAM" id="SSF52047">
    <property type="entry name" value="RNI-like"/>
    <property type="match status" value="1"/>
</dbReference>
<dbReference type="Ensembl" id="ENSEBUT00000003657.1">
    <property type="protein sequence ID" value="ENSEBUP00000003290.1"/>
    <property type="gene ID" value="ENSEBUG00000002394.1"/>
</dbReference>
<dbReference type="GO" id="GO:0005737">
    <property type="term" value="C:cytoplasm"/>
    <property type="evidence" value="ECO:0007669"/>
    <property type="project" value="TreeGrafter"/>
</dbReference>
<sequence>MYVCLLGVCESTNVFDITEVQKLDLSHNYLTKIPASIGKLQNLVVARIFNNRLASLPREMGMLKNLKVLFVDQNNLLDVPKELGLCKDLEVLSLSGNLLRFLPDELGSLINLRMLNLNMVQRFRELRVLIAEKNHLRSLPNTICTLSHLETIDVQDNEIQRIPRELGCLHSLGLASNHTFGKGLHIHRNPLKDPVRRTLLGCKCGLTSVNIRLIALNFSLTSVKLKSVSHFHDDVNSGLPGRKALSHFRSSLPQCRSPDGEVQVPDSRVRQNYLLETRS</sequence>
<reference evidence="4" key="1">
    <citation type="submission" date="2025-08" db="UniProtKB">
        <authorList>
            <consortium name="Ensembl"/>
        </authorList>
    </citation>
    <scope>IDENTIFICATION</scope>
</reference>
<evidence type="ECO:0000313" key="5">
    <source>
        <dbReference type="Proteomes" id="UP000694388"/>
    </source>
</evidence>